<keyword evidence="4 6" id="KW-0472">Membrane</keyword>
<dbReference type="Proteomes" id="UP000277214">
    <property type="component" value="Chromosome 1"/>
</dbReference>
<keyword evidence="1" id="KW-1003">Cell membrane</keyword>
<dbReference type="InterPro" id="IPR020910">
    <property type="entry name" value="UPF0370"/>
</dbReference>
<evidence type="ECO:0000256" key="3">
    <source>
        <dbReference type="ARBA" id="ARBA00022989"/>
    </source>
</evidence>
<evidence type="ECO:0000256" key="6">
    <source>
        <dbReference type="SAM" id="Phobius"/>
    </source>
</evidence>
<name>A0A3S4FGW4_SALET</name>
<evidence type="ECO:0000313" key="7">
    <source>
        <dbReference type="EMBL" id="VEA31026.1"/>
    </source>
</evidence>
<dbReference type="Pfam" id="PF13980">
    <property type="entry name" value="UPF0370"/>
    <property type="match status" value="1"/>
</dbReference>
<evidence type="ECO:0000256" key="1">
    <source>
        <dbReference type="ARBA" id="ARBA00022475"/>
    </source>
</evidence>
<evidence type="ECO:0000256" key="5">
    <source>
        <dbReference type="SAM" id="MobiDB-lite"/>
    </source>
</evidence>
<feature type="transmembrane region" description="Helical" evidence="6">
    <location>
        <begin position="6"/>
        <end position="24"/>
    </location>
</feature>
<keyword evidence="2 6" id="KW-0812">Transmembrane</keyword>
<evidence type="ECO:0000256" key="4">
    <source>
        <dbReference type="ARBA" id="ARBA00023136"/>
    </source>
</evidence>
<dbReference type="EMBL" id="LR134149">
    <property type="protein sequence ID" value="VEA31026.1"/>
    <property type="molecule type" value="Genomic_DNA"/>
</dbReference>
<organism evidence="7 8">
    <name type="scientific">Salmonella enterica I</name>
    <dbReference type="NCBI Taxonomy" id="59201"/>
    <lineage>
        <taxon>Bacteria</taxon>
        <taxon>Pseudomonadati</taxon>
        <taxon>Pseudomonadota</taxon>
        <taxon>Gammaproteobacteria</taxon>
        <taxon>Enterobacterales</taxon>
        <taxon>Enterobacteriaceae</taxon>
        <taxon>Salmonella</taxon>
    </lineage>
</organism>
<feature type="region of interest" description="Disordered" evidence="5">
    <location>
        <begin position="153"/>
        <end position="176"/>
    </location>
</feature>
<proteinExistence type="predicted"/>
<gene>
    <name evidence="7" type="ORF">NCTC8272_00266</name>
</gene>
<feature type="region of interest" description="Disordered" evidence="5">
    <location>
        <begin position="219"/>
        <end position="256"/>
    </location>
</feature>
<reference evidence="7 8" key="1">
    <citation type="submission" date="2018-12" db="EMBL/GenBank/DDBJ databases">
        <authorList>
            <consortium name="Pathogen Informatics"/>
        </authorList>
    </citation>
    <scope>NUCLEOTIDE SEQUENCE [LARGE SCALE GENOMIC DNA]</scope>
    <source>
        <strain evidence="7 8">NCTC8272</strain>
    </source>
</reference>
<keyword evidence="3 6" id="KW-1133">Transmembrane helix</keyword>
<evidence type="ECO:0000256" key="2">
    <source>
        <dbReference type="ARBA" id="ARBA00022692"/>
    </source>
</evidence>
<dbReference type="AlphaFoldDB" id="A0A3S4FGW4"/>
<protein>
    <submittedName>
        <fullName evidence="7">Inner membrane protein</fullName>
    </submittedName>
</protein>
<evidence type="ECO:0000313" key="8">
    <source>
        <dbReference type="Proteomes" id="UP000277214"/>
    </source>
</evidence>
<accession>A0A3S4FGW4</accession>
<sequence>MDWLAKYWWILVLVFLVGVLLNVIKDLKRIDHKKFLANKPELPRIAILTISGTMKKTGRRKISRKSNRITCPDRYRYPACSPPPGITSRKRCVRPASSAISACAACARCNASRALRPEMRSRAHSSASLAFSSSRPLSAGNGNALYCSKRCRQPNDVSSGRCANAKPTSSRQSSSLSACSRNAASGIASPFHCVRISASRRKRGVPVAPAVVPRHSAAITPSPYSNRCSPPDGCPSVPVQSRSVARNATAPAYSRS</sequence>